<accession>A0ACB8BR39</accession>
<protein>
    <submittedName>
        <fullName evidence="1">Not1-domain-containing protein</fullName>
    </submittedName>
</protein>
<evidence type="ECO:0000313" key="1">
    <source>
        <dbReference type="EMBL" id="KAH7927723.1"/>
    </source>
</evidence>
<dbReference type="Proteomes" id="UP000790709">
    <property type="component" value="Unassembled WGS sequence"/>
</dbReference>
<name>A0ACB8BR39_9AGAM</name>
<reference evidence="1" key="1">
    <citation type="journal article" date="2021" name="New Phytol.">
        <title>Evolutionary innovations through gain and loss of genes in the ectomycorrhizal Boletales.</title>
        <authorList>
            <person name="Wu G."/>
            <person name="Miyauchi S."/>
            <person name="Morin E."/>
            <person name="Kuo A."/>
            <person name="Drula E."/>
            <person name="Varga T."/>
            <person name="Kohler A."/>
            <person name="Feng B."/>
            <person name="Cao Y."/>
            <person name="Lipzen A."/>
            <person name="Daum C."/>
            <person name="Hundley H."/>
            <person name="Pangilinan J."/>
            <person name="Johnson J."/>
            <person name="Barry K."/>
            <person name="LaButti K."/>
            <person name="Ng V."/>
            <person name="Ahrendt S."/>
            <person name="Min B."/>
            <person name="Choi I.G."/>
            <person name="Park H."/>
            <person name="Plett J.M."/>
            <person name="Magnuson J."/>
            <person name="Spatafora J.W."/>
            <person name="Nagy L.G."/>
            <person name="Henrissat B."/>
            <person name="Grigoriev I.V."/>
            <person name="Yang Z.L."/>
            <person name="Xu J."/>
            <person name="Martin F.M."/>
        </authorList>
    </citation>
    <scope>NUCLEOTIDE SEQUENCE</scope>
    <source>
        <strain evidence="1">KUC20120723A-06</strain>
    </source>
</reference>
<keyword evidence="2" id="KW-1185">Reference proteome</keyword>
<proteinExistence type="predicted"/>
<evidence type="ECO:0000313" key="2">
    <source>
        <dbReference type="Proteomes" id="UP000790709"/>
    </source>
</evidence>
<gene>
    <name evidence="1" type="ORF">BV22DRAFT_1006420</name>
</gene>
<organism evidence="1 2">
    <name type="scientific">Leucogyrophana mollusca</name>
    <dbReference type="NCBI Taxonomy" id="85980"/>
    <lineage>
        <taxon>Eukaryota</taxon>
        <taxon>Fungi</taxon>
        <taxon>Dikarya</taxon>
        <taxon>Basidiomycota</taxon>
        <taxon>Agaricomycotina</taxon>
        <taxon>Agaricomycetes</taxon>
        <taxon>Agaricomycetidae</taxon>
        <taxon>Boletales</taxon>
        <taxon>Boletales incertae sedis</taxon>
        <taxon>Leucogyrophana</taxon>
    </lineage>
</organism>
<dbReference type="EMBL" id="MU266362">
    <property type="protein sequence ID" value="KAH7927723.1"/>
    <property type="molecule type" value="Genomic_DNA"/>
</dbReference>
<comment type="caution">
    <text evidence="1">The sequence shown here is derived from an EMBL/GenBank/DDBJ whole genome shotgun (WGS) entry which is preliminary data.</text>
</comment>
<sequence>MDNPPNANIHTIVKAQIVFLLSTLTEDNFERNQIEIRSLSEQHGLDTYLHFIRRLIVHSQGRLASAAPPAAFDTSTALTFRLLVQETQRLARDPFLADRFRDGIDKGEGDVFRHFDLVRFADRVALRPLERLVLGSSIVAAPTRKELSSQAATLIRLDFENAVLSLCQHPSFDHADLSPQQVAKLMANLLADSQFETPILDATQRQALIAAAQAKYGPEIVAPILQRIFPNLSLPPGTSLVQTLIQLGPDITSDADTVRTLLSRFGISDASPPRDAQIVEIMSSLARLASEGTTLCDVGALVRALSSFNVNLNWASVIKSFDWPDRHGVDTATLKLLIAILLNCPRDAEPHAVNGFWTTWSNSLYQLKLLDALLSLPADTFNFVSLPGRRIVTIDDVSIASPTIKALAANVQGHTWNSIDLFEVLVRLSDSDNVDIRTCVRDMLDKALKISAELVHMGLLQVPDTHWGEIRQEYSHKLLAMFLAGHPNHQLVFMRLWQIEPTYLTDAFRDFYDESPLNITRILDVSQDLKILENLLDVRPFTFALDVAALASRREYLNLDKWLADNVTSHGAEFLRSMIVFLEMKMESEKVARMSDPATESRTMSLSPQTITIFLRTLRNNSAKMPREDIDYCLEVRNSCLQIHPRLMTLTPGGDAEPGFTVVNYSPEIEAEVDAIYKQMYDEQTAIDEVIALLQRSKTSSDPRDHEIFSCMLHFLFDEYKFFQSYYPARELAMTGYLFGSIIHHELVDFIPLGIAIRYIVDALNCPPETNLFKFGLQALSRFESRLAEWQPLCQALLRIPHLMEARPDLAPILHRAIAAGAEGSHTNADMRGLSAGLTADPVPVFTAIQPDRLDDEITKPPEELSDKILFIVNNLAPSNFDAKLAEMREHFDDAFARWFANYLVDQRVSTEPNNHQLYLRFLDALDRNVLMKFIVQETFVKAALVLNSEKTMQVTAERLTLKNIGAWLGTITLARDKPIRHKNLSFKDLLIEGYDNGRLIVAIPFVCKTLEPCAKSRVFKPPNPWLMAVVSLLAELYHFADLKLNLKFEIEVLCKGLDIDLDTVEATTVLRNRPLGDSLAGPPLPEYVTDIDSLPMGGFDPAHLQGEPQVIGLGHTSPGDSQRVVGAHIEAILTSLASHVTVNTQLAPLHANHSFKRAVQLAVDRAVREIIVPVVERSVTIAGISTRELVAKDFATEPSEEKLRKAGHLMAQKLAGSLALVTCKEPLKSNLGTHLRSSLIDHGFSEQMVSEQVLAILVQDNVDVACSAIEKAAMERAVLDVDEGFAASYEVRRRHRELRTGQAFWDPAAPPSNFSAGLPDPLRIKATGLQPHQAAVYEDFSLDPKRRATMSRPSSTVSYSRNDHPAAALYASSPAPDQSLPNQAALNHQEAMERFSVVLRDLEGLIVQLPIQSLAALPPNHDIRHLVRQILYLAAESLDRHRTPLLMSQKIVQLLYKTTAQLGREIYVTLLDQLCHSFEDVAKEAITWLLYAEDERKLNIPVTVTLLRSGLVNPSLQDQQLAKNLFTDPRPTLLNFAAGLIRECLSGDPPVASQNQLTYSIEVLGQLAQAGKANDESVVNRLLDDLRGVRRPSVSLSSSESLTIRQPSVKPETEQLREKLFIWFQQWVTIFQRSHSPEKAFVPFITQLTKQGILKVEDVSSFFFRVCAESSVNSYIKCIASGEFEYAFQALDAMSRLIVYIIKYHGDASGINNDQAKVHYLTKILSIFVLVLANMHEEQGVVFQQKPFFRFFSSLINDLHTIEAHLGTAYFQLLIAISDTFSSLQPTYFPGFAFSWLCLISHRLFMPKLLLSENREGWSAFHKLLLSLFKFLSPFLKEADLQLASRDLYRGSLRLLLVLLHDFPEFLSEYYFSLCDIIPPRCIQLRNIILSAFPIAIVLPDPHLRNIKFDSIPEMGPIPPILSDFASGLKNGDLRNHLDQYLLNRGTPSFLPSLKDRLRLPGIADGSSESYNLSLINSLVMYIGVSSVAQAKARSGSSVFVPSDPGVVALQYLAANLDVEGQHHLLSSMVLHLRYPNAHTHWFSSLLLHLFVEVQNDRFREVMTRVLLERFIVHRPHPWGALVTFIELLRNQKYEFWNKEFIRVAPEVTMLLESVSVYLDDL</sequence>